<proteinExistence type="predicted"/>
<comment type="caution">
    <text evidence="6">The sequence shown here is derived from an EMBL/GenBank/DDBJ whole genome shotgun (WGS) entry which is preliminary data.</text>
</comment>
<dbReference type="Gene3D" id="3.90.25.10">
    <property type="entry name" value="UDP-galactose 4-epimerase, domain 1"/>
    <property type="match status" value="1"/>
</dbReference>
<protein>
    <submittedName>
        <fullName evidence="6">GDP-mannose 4,6-dehydratase</fullName>
    </submittedName>
</protein>
<dbReference type="Pfam" id="PF16363">
    <property type="entry name" value="GDP_Man_Dehyd"/>
    <property type="match status" value="1"/>
</dbReference>
<dbReference type="Proteomes" id="UP000176186">
    <property type="component" value="Unassembled WGS sequence"/>
</dbReference>
<organism evidence="6 7">
    <name type="scientific">Candidatus Gottesmanbacteria bacterium RIFOXYB1_FULL_47_11</name>
    <dbReference type="NCBI Taxonomy" id="1798401"/>
    <lineage>
        <taxon>Bacteria</taxon>
        <taxon>Candidatus Gottesmaniibacteriota</taxon>
    </lineage>
</organism>
<feature type="domain" description="NAD(P)-binding" evidence="5">
    <location>
        <begin position="6"/>
        <end position="205"/>
    </location>
</feature>
<evidence type="ECO:0000313" key="7">
    <source>
        <dbReference type="Proteomes" id="UP000176186"/>
    </source>
</evidence>
<dbReference type="EMBL" id="MFKE01000007">
    <property type="protein sequence ID" value="OGG35725.1"/>
    <property type="molecule type" value="Genomic_DNA"/>
</dbReference>
<evidence type="ECO:0000256" key="4">
    <source>
        <dbReference type="ARBA" id="ARBA00059383"/>
    </source>
</evidence>
<dbReference type="AlphaFoldDB" id="A0A1F6BFK9"/>
<dbReference type="InterPro" id="IPR036291">
    <property type="entry name" value="NAD(P)-bd_dom_sf"/>
</dbReference>
<keyword evidence="3" id="KW-0456">Lyase</keyword>
<name>A0A1F6BFK9_9BACT</name>
<comment type="cofactor">
    <cofactor evidence="2">
        <name>NADP(+)</name>
        <dbReference type="ChEBI" id="CHEBI:58349"/>
    </cofactor>
</comment>
<comment type="function">
    <text evidence="4">Catalyzes the conversion of GDP-D-mannose to GDP-4-dehydro-6-deoxy-D-mannose.</text>
</comment>
<dbReference type="Gene3D" id="3.40.50.720">
    <property type="entry name" value="NAD(P)-binding Rossmann-like Domain"/>
    <property type="match status" value="1"/>
</dbReference>
<comment type="catalytic activity">
    <reaction evidence="1">
        <text>GDP-alpha-D-mannose = GDP-4-dehydro-alpha-D-rhamnose + H2O</text>
        <dbReference type="Rhea" id="RHEA:23820"/>
        <dbReference type="ChEBI" id="CHEBI:15377"/>
        <dbReference type="ChEBI" id="CHEBI:57527"/>
        <dbReference type="ChEBI" id="CHEBI:57964"/>
        <dbReference type="EC" id="4.2.1.47"/>
    </reaction>
</comment>
<dbReference type="SUPFAM" id="SSF51735">
    <property type="entry name" value="NAD(P)-binding Rossmann-fold domains"/>
    <property type="match status" value="1"/>
</dbReference>
<evidence type="ECO:0000256" key="1">
    <source>
        <dbReference type="ARBA" id="ARBA00000188"/>
    </source>
</evidence>
<dbReference type="STRING" id="1798401.A2363_03050"/>
<reference evidence="6 7" key="1">
    <citation type="journal article" date="2016" name="Nat. Commun.">
        <title>Thousands of microbial genomes shed light on interconnected biogeochemical processes in an aquifer system.</title>
        <authorList>
            <person name="Anantharaman K."/>
            <person name="Brown C.T."/>
            <person name="Hug L.A."/>
            <person name="Sharon I."/>
            <person name="Castelle C.J."/>
            <person name="Probst A.J."/>
            <person name="Thomas B.C."/>
            <person name="Singh A."/>
            <person name="Wilkins M.J."/>
            <person name="Karaoz U."/>
            <person name="Brodie E.L."/>
            <person name="Williams K.H."/>
            <person name="Hubbard S.S."/>
            <person name="Banfield J.F."/>
        </authorList>
    </citation>
    <scope>NUCLEOTIDE SEQUENCE [LARGE SCALE GENOMIC DNA]</scope>
</reference>
<accession>A0A1F6BFK9</accession>
<dbReference type="FunFam" id="3.40.50.720:FF:000924">
    <property type="entry name" value="GDP-mannose 4,6 dehydratase"/>
    <property type="match status" value="1"/>
</dbReference>
<dbReference type="PANTHER" id="PTHR43000">
    <property type="entry name" value="DTDP-D-GLUCOSE 4,6-DEHYDRATASE-RELATED"/>
    <property type="match status" value="1"/>
</dbReference>
<gene>
    <name evidence="6" type="ORF">A2363_03050</name>
</gene>
<evidence type="ECO:0000259" key="5">
    <source>
        <dbReference type="Pfam" id="PF16363"/>
    </source>
</evidence>
<sequence length="205" mass="23008">MAKKAFVTGIAGFVGSHLAELLLSKGFEVYGLVRPRTRRDYIEPIMNKLHLDDADILDSHSLYATISRIKPDYIFHLAAQSYVPTSWISPSVTLEANIVGSANLFEAVKQTGIDPVIQIACSSEEYGLVHPDELPIKETNPLRPLSPYAVSKLAMDYLGYQYFQSYKVRIVRTRGFNHTGPRRGDTFAESTFAKQIALIEKKKQE</sequence>
<feature type="non-terminal residue" evidence="6">
    <location>
        <position position="205"/>
    </location>
</feature>
<evidence type="ECO:0000256" key="3">
    <source>
        <dbReference type="ARBA" id="ARBA00023239"/>
    </source>
</evidence>
<dbReference type="GO" id="GO:0008446">
    <property type="term" value="F:GDP-mannose 4,6-dehydratase activity"/>
    <property type="evidence" value="ECO:0007669"/>
    <property type="project" value="UniProtKB-EC"/>
</dbReference>
<dbReference type="InterPro" id="IPR016040">
    <property type="entry name" value="NAD(P)-bd_dom"/>
</dbReference>
<evidence type="ECO:0000256" key="2">
    <source>
        <dbReference type="ARBA" id="ARBA00001937"/>
    </source>
</evidence>
<evidence type="ECO:0000313" key="6">
    <source>
        <dbReference type="EMBL" id="OGG35725.1"/>
    </source>
</evidence>